<dbReference type="Proteomes" id="UP001199816">
    <property type="component" value="Unassembled WGS sequence"/>
</dbReference>
<dbReference type="RefSeq" id="WP_231007430.1">
    <property type="nucleotide sequence ID" value="NZ_JAJNEC010000006.1"/>
</dbReference>
<dbReference type="EMBL" id="JAJNEC010000006">
    <property type="protein sequence ID" value="MCD2425028.1"/>
    <property type="molecule type" value="Genomic_DNA"/>
</dbReference>
<keyword evidence="2" id="KW-1185">Reference proteome</keyword>
<gene>
    <name evidence="1" type="ORF">LQ567_19745</name>
</gene>
<sequence>MRLILITTFLLLTGMAAIGQTGKITGLVTDSVSHTPLESATVTVFRKDSGMVSYKLTDKNGNYLLENLPVSDTLLLDISYVGYRSYRQPLQLSRSKTDTINASLAIGFDEKDNVTVTAMIPVKMEGDTLVINPAAFKMKPDAVAEELLTQVPGVVVWSDGSITVNGRQVKNLLVDGKQFMGSSDPKIATQNLPKTAIDKIQLYQEYDRSKIGQQKTAQDSVLTMNIKLKEESKKGYFGKLTAGYGTGDHYEGNLSYQVYDKKRSLGIGGGINNINKNIGNLQELFQNSTYRTYNPNLDYVGQFGSNGLNRNHSIGAVYTQDLNKISNSRQNNRITFNYNQSGTNAYITNLNLQNRTALDNPQFIKDEGVQNNSGNKHIFGVDYSKTSSYNDRLQVNGNAELNQDHGNSKQFTEVKDPKGVLQSTNNVQTVSSGRSNKESLSFIYGKSDWEYPLRNINFNIDGNHYGSATERDVTSRFQSLTEAGKDTAYNRHYKNDNDGLNITGTIDYGGFKRLLLGRYNLWGIDLKLSQWFNYNKQVNNSLVSDFDSTTQQLVVNNRLTNSNTKELLEYTPYLSATKSFNKWNEQMSRWINISASIFDDLKAEKNHSSIAERNLNRSFQFLRYEGNINYSYSKRNKYRSYSNLSYKKNFEFASIDQLYTITDDINAYTIRYGNPYLKNRINHMLSMYASFNTENQKSPYSFNGDLNGGYRKTLDPVTDSIINDNSGKRFYYYTNADKSFNTNFNYHINISRKLGKSTLQLMYNGSQNYSVLPNYIDGVYTNSRNNSVSNNFNLQFSLRSILVLTVGESFQSYKSKQTANGLSSFRNTGSTTKFGATLNLPKSFTFSSTFNITDNSGLEKTMLLWNAFATYRFMKQQAECKFSAMDILKRYQNISNNVNIDGTTTRITNGLQQYFLLTFSYYPRKFGKKELKQKKAEQVW</sequence>
<dbReference type="Gene3D" id="2.60.40.1120">
    <property type="entry name" value="Carboxypeptidase-like, regulatory domain"/>
    <property type="match status" value="1"/>
</dbReference>
<proteinExistence type="predicted"/>
<name>A0ABS8PVC6_9BACT</name>
<reference evidence="1 2" key="1">
    <citation type="submission" date="2021-11" db="EMBL/GenBank/DDBJ databases">
        <title>Genomic of Niabella pedocola.</title>
        <authorList>
            <person name="Wu T."/>
        </authorList>
    </citation>
    <scope>NUCLEOTIDE SEQUENCE [LARGE SCALE GENOMIC DNA]</scope>
    <source>
        <strain evidence="1 2">JCM 31011</strain>
    </source>
</reference>
<dbReference type="Pfam" id="PF13620">
    <property type="entry name" value="CarboxypepD_reg"/>
    <property type="match status" value="1"/>
</dbReference>
<organism evidence="1 2">
    <name type="scientific">Niabella pedocola</name>
    <dbReference type="NCBI Taxonomy" id="1752077"/>
    <lineage>
        <taxon>Bacteria</taxon>
        <taxon>Pseudomonadati</taxon>
        <taxon>Bacteroidota</taxon>
        <taxon>Chitinophagia</taxon>
        <taxon>Chitinophagales</taxon>
        <taxon>Chitinophagaceae</taxon>
        <taxon>Niabella</taxon>
    </lineage>
</organism>
<protein>
    <submittedName>
        <fullName evidence="1">TonB-dependent receptor family protein</fullName>
    </submittedName>
</protein>
<dbReference type="SUPFAM" id="SSF56935">
    <property type="entry name" value="Porins"/>
    <property type="match status" value="1"/>
</dbReference>
<comment type="caution">
    <text evidence="1">The sequence shown here is derived from an EMBL/GenBank/DDBJ whole genome shotgun (WGS) entry which is preliminary data.</text>
</comment>
<keyword evidence="1" id="KW-0675">Receptor</keyword>
<evidence type="ECO:0000313" key="2">
    <source>
        <dbReference type="Proteomes" id="UP001199816"/>
    </source>
</evidence>
<dbReference type="InterPro" id="IPR008969">
    <property type="entry name" value="CarboxyPept-like_regulatory"/>
</dbReference>
<accession>A0ABS8PVC6</accession>
<evidence type="ECO:0000313" key="1">
    <source>
        <dbReference type="EMBL" id="MCD2425028.1"/>
    </source>
</evidence>
<dbReference type="SUPFAM" id="SSF49464">
    <property type="entry name" value="Carboxypeptidase regulatory domain-like"/>
    <property type="match status" value="1"/>
</dbReference>